<gene>
    <name evidence="1" type="ORF">MTR65_02615</name>
</gene>
<proteinExistence type="predicted"/>
<dbReference type="Proteomes" id="UP001162802">
    <property type="component" value="Unassembled WGS sequence"/>
</dbReference>
<evidence type="ECO:0000313" key="1">
    <source>
        <dbReference type="EMBL" id="MCJ1959574.1"/>
    </source>
</evidence>
<dbReference type="RefSeq" id="WP_243796790.1">
    <property type="nucleotide sequence ID" value="NZ_JALHAT010000003.1"/>
</dbReference>
<dbReference type="EMBL" id="JALHAT010000003">
    <property type="protein sequence ID" value="MCJ1959574.1"/>
    <property type="molecule type" value="Genomic_DNA"/>
</dbReference>
<keyword evidence="2" id="KW-1185">Reference proteome</keyword>
<evidence type="ECO:0000313" key="2">
    <source>
        <dbReference type="Proteomes" id="UP001162802"/>
    </source>
</evidence>
<name>A0ABT0A8P1_9SPHN</name>
<organism evidence="1 2">
    <name type="scientific">Novosphingobium mangrovi</name>
    <name type="common">ex Hu et al. 2023</name>
    <dbReference type="NCBI Taxonomy" id="2930094"/>
    <lineage>
        <taxon>Bacteria</taxon>
        <taxon>Pseudomonadati</taxon>
        <taxon>Pseudomonadota</taxon>
        <taxon>Alphaproteobacteria</taxon>
        <taxon>Sphingomonadales</taxon>
        <taxon>Sphingomonadaceae</taxon>
        <taxon>Novosphingobium</taxon>
    </lineage>
</organism>
<sequence length="90" mass="9534">MTAFAASLFALAGLVSLWVIGKTLLEYAAAARSLSRQLQACSTTLTVTWSVIERPSPHGDTQRGNVVTMGQAARQARRVPAPARPLDLAA</sequence>
<reference evidence="1" key="1">
    <citation type="submission" date="2022-03" db="EMBL/GenBank/DDBJ databases">
        <title>Identification of a novel bacterium isolated from mangrove sediments.</title>
        <authorList>
            <person name="Pan X."/>
        </authorList>
    </citation>
    <scope>NUCLEOTIDE SEQUENCE</scope>
    <source>
        <strain evidence="1">B2637</strain>
    </source>
</reference>
<comment type="caution">
    <text evidence="1">The sequence shown here is derived from an EMBL/GenBank/DDBJ whole genome shotgun (WGS) entry which is preliminary data.</text>
</comment>
<protein>
    <submittedName>
        <fullName evidence="1">Uncharacterized protein</fullName>
    </submittedName>
</protein>
<accession>A0ABT0A8P1</accession>